<dbReference type="EMBL" id="CP158367">
    <property type="protein sequence ID" value="XBX75508.1"/>
    <property type="molecule type" value="Genomic_DNA"/>
</dbReference>
<dbReference type="GO" id="GO:0003677">
    <property type="term" value="F:DNA binding"/>
    <property type="evidence" value="ECO:0007669"/>
    <property type="project" value="InterPro"/>
</dbReference>
<dbReference type="InterPro" id="IPR009057">
    <property type="entry name" value="Homeodomain-like_sf"/>
</dbReference>
<organism evidence="2">
    <name type="scientific">Proteinivorax tanatarense</name>
    <dbReference type="NCBI Taxonomy" id="1260629"/>
    <lineage>
        <taxon>Bacteria</taxon>
        <taxon>Bacillati</taxon>
        <taxon>Bacillota</taxon>
        <taxon>Clostridia</taxon>
        <taxon>Eubacteriales</taxon>
        <taxon>Proteinivoracaceae</taxon>
        <taxon>Proteinivorax</taxon>
    </lineage>
</organism>
<reference evidence="2" key="1">
    <citation type="journal article" date="2013" name="Extremophiles">
        <title>Proteinivorax tanatarense gen. nov., sp. nov., an anaerobic, haloalkaliphilic, proteolytic bacterium isolated from a decaying algal bloom, and proposal of Proteinivoraceae fam. nov.</title>
        <authorList>
            <person name="Kevbrin V."/>
            <person name="Boltyanskaya Y."/>
            <person name="Zhilina T."/>
            <person name="Kolganova T."/>
            <person name="Lavrentjeva E."/>
            <person name="Kuznetsov B."/>
        </authorList>
    </citation>
    <scope>NUCLEOTIDE SEQUENCE</scope>
    <source>
        <strain evidence="2">Z-910T</strain>
    </source>
</reference>
<evidence type="ECO:0000313" key="2">
    <source>
        <dbReference type="EMBL" id="XBX75508.1"/>
    </source>
</evidence>
<dbReference type="Gene3D" id="1.10.10.60">
    <property type="entry name" value="Homeodomain-like"/>
    <property type="match status" value="1"/>
</dbReference>
<dbReference type="RefSeq" id="WP_350344252.1">
    <property type="nucleotide sequence ID" value="NZ_CP158367.1"/>
</dbReference>
<reference evidence="2" key="2">
    <citation type="submission" date="2024-06" db="EMBL/GenBank/DDBJ databases">
        <authorList>
            <person name="Petrova K.O."/>
            <person name="Toshchakov S.V."/>
            <person name="Boltjanskaja Y.V."/>
            <person name="Kevbrin V."/>
        </authorList>
    </citation>
    <scope>NUCLEOTIDE SEQUENCE</scope>
    <source>
        <strain evidence="2">Z-910T</strain>
    </source>
</reference>
<name>A0AAU7VP37_9FIRM</name>
<dbReference type="Pfam" id="PF04218">
    <property type="entry name" value="CENP-B_N"/>
    <property type="match status" value="1"/>
</dbReference>
<feature type="domain" description="HTH psq-type" evidence="1">
    <location>
        <begin position="20"/>
        <end position="54"/>
    </location>
</feature>
<evidence type="ECO:0000259" key="1">
    <source>
        <dbReference type="Pfam" id="PF04218"/>
    </source>
</evidence>
<dbReference type="InterPro" id="IPR007889">
    <property type="entry name" value="HTH_Psq"/>
</dbReference>
<proteinExistence type="predicted"/>
<dbReference type="SUPFAM" id="SSF46689">
    <property type="entry name" value="Homeodomain-like"/>
    <property type="match status" value="1"/>
</dbReference>
<protein>
    <recommendedName>
        <fullName evidence="1">HTH psq-type domain-containing protein</fullName>
    </recommendedName>
</protein>
<gene>
    <name evidence="2" type="ORF">PRVXT_000644</name>
</gene>
<accession>A0AAU7VP37</accession>
<dbReference type="AlphaFoldDB" id="A0AAU7VP37"/>
<sequence>MSKIRTNGKHRPYSKDFNSVIEKIEQSNESISKIARDFDVPKSTIYTWINNSDKDLKVHNHKEKWTSEEKFHMVLEASALNETELAD</sequence>